<dbReference type="EMBL" id="JAHCDA010000003">
    <property type="protein sequence ID" value="MBS7812313.1"/>
    <property type="molecule type" value="Genomic_DNA"/>
</dbReference>
<dbReference type="PROSITE" id="PS00092">
    <property type="entry name" value="N6_MTASE"/>
    <property type="match status" value="1"/>
</dbReference>
<organism evidence="1 2">
    <name type="scientific">Roseococcus pinisoli</name>
    <dbReference type="NCBI Taxonomy" id="2835040"/>
    <lineage>
        <taxon>Bacteria</taxon>
        <taxon>Pseudomonadati</taxon>
        <taxon>Pseudomonadota</taxon>
        <taxon>Alphaproteobacteria</taxon>
        <taxon>Acetobacterales</taxon>
        <taxon>Roseomonadaceae</taxon>
        <taxon>Roseococcus</taxon>
    </lineage>
</organism>
<name>A0ABS5QIE3_9PROT</name>
<dbReference type="InterPro" id="IPR002052">
    <property type="entry name" value="DNA_methylase_N6_adenine_CS"/>
</dbReference>
<gene>
    <name evidence="1" type="ORF">KHU32_15290</name>
</gene>
<dbReference type="RefSeq" id="WP_213671021.1">
    <property type="nucleotide sequence ID" value="NZ_JAHCDA010000003.1"/>
</dbReference>
<evidence type="ECO:0008006" key="3">
    <source>
        <dbReference type="Google" id="ProtNLM"/>
    </source>
</evidence>
<comment type="caution">
    <text evidence="1">The sequence shown here is derived from an EMBL/GenBank/DDBJ whole genome shotgun (WGS) entry which is preliminary data.</text>
</comment>
<keyword evidence="2" id="KW-1185">Reference proteome</keyword>
<dbReference type="Gene3D" id="3.40.50.150">
    <property type="entry name" value="Vaccinia Virus protein VP39"/>
    <property type="match status" value="1"/>
</dbReference>
<reference evidence="1 2" key="1">
    <citation type="submission" date="2021-05" db="EMBL/GenBank/DDBJ databases">
        <title>Roseococcus sp. XZZS9, whole genome shotgun sequencing project.</title>
        <authorList>
            <person name="Zhao G."/>
            <person name="Shen L."/>
        </authorList>
    </citation>
    <scope>NUCLEOTIDE SEQUENCE [LARGE SCALE GENOMIC DNA]</scope>
    <source>
        <strain evidence="1 2">XZZS9</strain>
    </source>
</reference>
<sequence length="237" mass="26778">MLKFVNRAVVEQRGQDKTSTPDADPLFRKLDFFPTPPWAVRAVMPFLAPYLPTTITMKDPSAGAGHLIYGAASSKAFKHVEAQGTDIHDYGFGYAYQDMLTSQNEEHDLVITNPPFPFAARYAHRVLTEWERPPLVFAMLVRNSWLEGVGRYDKIFGNPKTRPTANMVFCERVPMVLGRYDPDASTATAYSWIVWSRLLQGDQTRTIWIPPGQKKSLFREVDRDVALGWSATGHSPN</sequence>
<dbReference type="SUPFAM" id="SSF53335">
    <property type="entry name" value="S-adenosyl-L-methionine-dependent methyltransferases"/>
    <property type="match status" value="1"/>
</dbReference>
<protein>
    <recommendedName>
        <fullName evidence="3">Methyltransferase</fullName>
    </recommendedName>
</protein>
<evidence type="ECO:0000313" key="2">
    <source>
        <dbReference type="Proteomes" id="UP000766336"/>
    </source>
</evidence>
<evidence type="ECO:0000313" key="1">
    <source>
        <dbReference type="EMBL" id="MBS7812313.1"/>
    </source>
</evidence>
<accession>A0ABS5QIE3</accession>
<proteinExistence type="predicted"/>
<dbReference type="Proteomes" id="UP000766336">
    <property type="component" value="Unassembled WGS sequence"/>
</dbReference>
<dbReference type="InterPro" id="IPR029063">
    <property type="entry name" value="SAM-dependent_MTases_sf"/>
</dbReference>